<feature type="compositionally biased region" description="Low complexity" evidence="1">
    <location>
        <begin position="19"/>
        <end position="63"/>
    </location>
</feature>
<evidence type="ECO:0000256" key="2">
    <source>
        <dbReference type="SAM" id="SignalP"/>
    </source>
</evidence>
<dbReference type="PROSITE" id="PS51257">
    <property type="entry name" value="PROKAR_LIPOPROTEIN"/>
    <property type="match status" value="1"/>
</dbReference>
<dbReference type="GO" id="GO:0043448">
    <property type="term" value="P:alkane catabolic process"/>
    <property type="evidence" value="ECO:0007669"/>
    <property type="project" value="TreeGrafter"/>
</dbReference>
<comment type="caution">
    <text evidence="3">The sequence shown here is derived from an EMBL/GenBank/DDBJ whole genome shotgun (WGS) entry which is preliminary data.</text>
</comment>
<dbReference type="PANTHER" id="PTHR39335">
    <property type="entry name" value="BLL4220 PROTEIN"/>
    <property type="match status" value="1"/>
</dbReference>
<evidence type="ECO:0000256" key="1">
    <source>
        <dbReference type="SAM" id="MobiDB-lite"/>
    </source>
</evidence>
<dbReference type="Proteomes" id="UP000295388">
    <property type="component" value="Unassembled WGS sequence"/>
</dbReference>
<dbReference type="PANTHER" id="PTHR39335:SF1">
    <property type="entry name" value="BLL4220 PROTEIN"/>
    <property type="match status" value="1"/>
</dbReference>
<dbReference type="AlphaFoldDB" id="A0A4V3C749"/>
<accession>A0A4V3C749</accession>
<dbReference type="InterPro" id="IPR005297">
    <property type="entry name" value="Lipoprotein_repeat"/>
</dbReference>
<organism evidence="3 4">
    <name type="scientific">Kribbella caucasensis</name>
    <dbReference type="NCBI Taxonomy" id="2512215"/>
    <lineage>
        <taxon>Bacteria</taxon>
        <taxon>Bacillati</taxon>
        <taxon>Actinomycetota</taxon>
        <taxon>Actinomycetes</taxon>
        <taxon>Propionibacteriales</taxon>
        <taxon>Kribbellaceae</taxon>
        <taxon>Kribbella</taxon>
    </lineage>
</organism>
<keyword evidence="3" id="KW-0449">Lipoprotein</keyword>
<reference evidence="3 4" key="1">
    <citation type="submission" date="2019-03" db="EMBL/GenBank/DDBJ databases">
        <title>Genomic Encyclopedia of Type Strains, Phase III (KMG-III): the genomes of soil and plant-associated and newly described type strains.</title>
        <authorList>
            <person name="Whitman W."/>
        </authorList>
    </citation>
    <scope>NUCLEOTIDE SEQUENCE [LARGE SCALE GENOMIC DNA]</scope>
    <source>
        <strain evidence="3 4">VKM Ac-2527</strain>
    </source>
</reference>
<dbReference type="Pfam" id="PF03640">
    <property type="entry name" value="Lipoprotein_15"/>
    <property type="match status" value="1"/>
</dbReference>
<dbReference type="EMBL" id="SNWQ01000020">
    <property type="protein sequence ID" value="TDO36298.1"/>
    <property type="molecule type" value="Genomic_DNA"/>
</dbReference>
<name>A0A4V3C749_9ACTN</name>
<dbReference type="RefSeq" id="WP_133804062.1">
    <property type="nucleotide sequence ID" value="NZ_SNWQ01000020.1"/>
</dbReference>
<keyword evidence="2" id="KW-0732">Signal</keyword>
<gene>
    <name evidence="3" type="ORF">EV643_12029</name>
</gene>
<evidence type="ECO:0000313" key="3">
    <source>
        <dbReference type="EMBL" id="TDO36298.1"/>
    </source>
</evidence>
<feature type="chain" id="PRO_5039347137" evidence="2">
    <location>
        <begin position="23"/>
        <end position="181"/>
    </location>
</feature>
<sequence length="181" mass="18030">MRTIAMLAACGLVLAGCGSDSGAGSAPASSPTASSSAQPSPDATTPPGGTPTSPADTSAPPRTGTGIKTAASDFGPMLFDTTGQAIYLFDKETSSAPACYSACAVAWPPVLTDGSPTAAGEVKQSLLGTTKRTDGSTQVTYGGHPLYYYAHEGKNEVKCHNITGFGGLWLVVTPSGDAAPA</sequence>
<protein>
    <submittedName>
        <fullName evidence="3">Putative lipoprotein with Yx(FWY)xxD motif</fullName>
    </submittedName>
</protein>
<keyword evidence="4" id="KW-1185">Reference proteome</keyword>
<proteinExistence type="predicted"/>
<dbReference type="OrthoDB" id="597632at2"/>
<feature type="region of interest" description="Disordered" evidence="1">
    <location>
        <begin position="19"/>
        <end position="70"/>
    </location>
</feature>
<evidence type="ECO:0000313" key="4">
    <source>
        <dbReference type="Proteomes" id="UP000295388"/>
    </source>
</evidence>
<feature type="signal peptide" evidence="2">
    <location>
        <begin position="1"/>
        <end position="22"/>
    </location>
</feature>